<evidence type="ECO:0008006" key="8">
    <source>
        <dbReference type="Google" id="ProtNLM"/>
    </source>
</evidence>
<comment type="caution">
    <text evidence="6">The sequence shown here is derived from an EMBL/GenBank/DDBJ whole genome shotgun (WGS) entry which is preliminary data.</text>
</comment>
<evidence type="ECO:0000256" key="5">
    <source>
        <dbReference type="SAM" id="Phobius"/>
    </source>
</evidence>
<keyword evidence="4 5" id="KW-0472">Membrane</keyword>
<dbReference type="Pfam" id="PF13564">
    <property type="entry name" value="DoxX_2"/>
    <property type="match status" value="1"/>
</dbReference>
<name>A0ABR9KSZ4_9ACTN</name>
<feature type="transmembrane region" description="Helical" evidence="5">
    <location>
        <begin position="84"/>
        <end position="102"/>
    </location>
</feature>
<sequence length="129" mass="13307">MTEDASRRTEIERMFTAYVVVTLVTIVTNLGAAIADFQKAAFVLANSARLGIPQKWLPMLATLKAAGAAGLVAGLLGVPYIGTAAAIGLVVFFVGAVALHVRAREFRKIAIPGGYLALAAASLALGVVP</sequence>
<evidence type="ECO:0000256" key="2">
    <source>
        <dbReference type="ARBA" id="ARBA00022692"/>
    </source>
</evidence>
<dbReference type="InterPro" id="IPR032808">
    <property type="entry name" value="DoxX"/>
</dbReference>
<gene>
    <name evidence="6" type="ORF">H4W81_007942</name>
</gene>
<evidence type="ECO:0000313" key="6">
    <source>
        <dbReference type="EMBL" id="MBE1565163.1"/>
    </source>
</evidence>
<proteinExistence type="predicted"/>
<feature type="transmembrane region" description="Helical" evidence="5">
    <location>
        <begin position="109"/>
        <end position="128"/>
    </location>
</feature>
<evidence type="ECO:0000256" key="3">
    <source>
        <dbReference type="ARBA" id="ARBA00022989"/>
    </source>
</evidence>
<reference evidence="6 7" key="1">
    <citation type="submission" date="2020-10" db="EMBL/GenBank/DDBJ databases">
        <title>Sequencing the genomes of 1000 actinobacteria strains.</title>
        <authorList>
            <person name="Klenk H.-P."/>
        </authorList>
    </citation>
    <scope>NUCLEOTIDE SEQUENCE [LARGE SCALE GENOMIC DNA]</scope>
    <source>
        <strain evidence="6 7">DSM 43748</strain>
    </source>
</reference>
<feature type="transmembrane region" description="Helical" evidence="5">
    <location>
        <begin position="15"/>
        <end position="35"/>
    </location>
</feature>
<comment type="subcellular location">
    <subcellularLocation>
        <location evidence="1">Membrane</location>
        <topology evidence="1">Multi-pass membrane protein</topology>
    </subcellularLocation>
</comment>
<protein>
    <recommendedName>
        <fullName evidence="8">DoxX family protein</fullName>
    </recommendedName>
</protein>
<keyword evidence="7" id="KW-1185">Reference proteome</keyword>
<evidence type="ECO:0000256" key="4">
    <source>
        <dbReference type="ARBA" id="ARBA00023136"/>
    </source>
</evidence>
<dbReference type="Proteomes" id="UP000661607">
    <property type="component" value="Unassembled WGS sequence"/>
</dbReference>
<keyword evidence="2 5" id="KW-0812">Transmembrane</keyword>
<dbReference type="RefSeq" id="WP_318782328.1">
    <property type="nucleotide sequence ID" value="NZ_BAAASY010000018.1"/>
</dbReference>
<keyword evidence="3 5" id="KW-1133">Transmembrane helix</keyword>
<organism evidence="6 7">
    <name type="scientific">Nonomuraea africana</name>
    <dbReference type="NCBI Taxonomy" id="46171"/>
    <lineage>
        <taxon>Bacteria</taxon>
        <taxon>Bacillati</taxon>
        <taxon>Actinomycetota</taxon>
        <taxon>Actinomycetes</taxon>
        <taxon>Streptosporangiales</taxon>
        <taxon>Streptosporangiaceae</taxon>
        <taxon>Nonomuraea</taxon>
    </lineage>
</organism>
<accession>A0ABR9KSZ4</accession>
<dbReference type="EMBL" id="JADBEF010000001">
    <property type="protein sequence ID" value="MBE1565163.1"/>
    <property type="molecule type" value="Genomic_DNA"/>
</dbReference>
<evidence type="ECO:0000313" key="7">
    <source>
        <dbReference type="Proteomes" id="UP000661607"/>
    </source>
</evidence>
<evidence type="ECO:0000256" key="1">
    <source>
        <dbReference type="ARBA" id="ARBA00004141"/>
    </source>
</evidence>